<dbReference type="InterPro" id="IPR001375">
    <property type="entry name" value="Peptidase_S9_cat"/>
</dbReference>
<evidence type="ECO:0000313" key="4">
    <source>
        <dbReference type="Proteomes" id="UP000179243"/>
    </source>
</evidence>
<proteinExistence type="predicted"/>
<comment type="caution">
    <text evidence="3">The sequence shown here is derived from an EMBL/GenBank/DDBJ whole genome shotgun (WGS) entry which is preliminary data.</text>
</comment>
<evidence type="ECO:0008006" key="5">
    <source>
        <dbReference type="Google" id="ProtNLM"/>
    </source>
</evidence>
<dbReference type="Gene3D" id="3.40.50.1820">
    <property type="entry name" value="alpha/beta hydrolase"/>
    <property type="match status" value="1"/>
</dbReference>
<gene>
    <name evidence="3" type="ORF">A2519_19005</name>
</gene>
<feature type="domain" description="Secretion system C-terminal sorting" evidence="2">
    <location>
        <begin position="642"/>
        <end position="724"/>
    </location>
</feature>
<evidence type="ECO:0000259" key="1">
    <source>
        <dbReference type="Pfam" id="PF00326"/>
    </source>
</evidence>
<feature type="domain" description="Peptidase S9 prolyl oligopeptidase catalytic" evidence="1">
    <location>
        <begin position="351"/>
        <end position="391"/>
    </location>
</feature>
<dbReference type="SUPFAM" id="SSF53474">
    <property type="entry name" value="alpha/beta-Hydrolases"/>
    <property type="match status" value="1"/>
</dbReference>
<dbReference type="Pfam" id="PF00326">
    <property type="entry name" value="Peptidase_S9"/>
    <property type="match status" value="1"/>
</dbReference>
<dbReference type="InterPro" id="IPR026444">
    <property type="entry name" value="Secre_tail"/>
</dbReference>
<dbReference type="AlphaFoldDB" id="A0A1F7F6E3"/>
<dbReference type="InterPro" id="IPR029058">
    <property type="entry name" value="AB_hydrolase_fold"/>
</dbReference>
<evidence type="ECO:0000313" key="3">
    <source>
        <dbReference type="EMBL" id="OGK02163.1"/>
    </source>
</evidence>
<organism evidence="3 4">
    <name type="scientific">Candidatus Raymondbacteria bacterium RIFOXYD12_FULL_49_13</name>
    <dbReference type="NCBI Taxonomy" id="1817890"/>
    <lineage>
        <taxon>Bacteria</taxon>
        <taxon>Raymondiibacteriota</taxon>
    </lineage>
</organism>
<accession>A0A1F7F6E3</accession>
<evidence type="ECO:0000259" key="2">
    <source>
        <dbReference type="Pfam" id="PF18962"/>
    </source>
</evidence>
<dbReference type="Pfam" id="PF18962">
    <property type="entry name" value="Por_Secre_tail"/>
    <property type="match status" value="1"/>
</dbReference>
<reference evidence="3 4" key="1">
    <citation type="journal article" date="2016" name="Nat. Commun.">
        <title>Thousands of microbial genomes shed light on interconnected biogeochemical processes in an aquifer system.</title>
        <authorList>
            <person name="Anantharaman K."/>
            <person name="Brown C.T."/>
            <person name="Hug L.A."/>
            <person name="Sharon I."/>
            <person name="Castelle C.J."/>
            <person name="Probst A.J."/>
            <person name="Thomas B.C."/>
            <person name="Singh A."/>
            <person name="Wilkins M.J."/>
            <person name="Karaoz U."/>
            <person name="Brodie E.L."/>
            <person name="Williams K.H."/>
            <person name="Hubbard S.S."/>
            <person name="Banfield J.F."/>
        </authorList>
    </citation>
    <scope>NUCLEOTIDE SEQUENCE [LARGE SCALE GENOMIC DNA]</scope>
</reference>
<dbReference type="NCBIfam" id="TIGR04183">
    <property type="entry name" value="Por_Secre_tail"/>
    <property type="match status" value="1"/>
</dbReference>
<dbReference type="Proteomes" id="UP000179243">
    <property type="component" value="Unassembled WGS sequence"/>
</dbReference>
<protein>
    <recommendedName>
        <fullName evidence="5">Secretion system C-terminal sorting domain-containing protein</fullName>
    </recommendedName>
</protein>
<dbReference type="EMBL" id="MFYX01000111">
    <property type="protein sequence ID" value="OGK02163.1"/>
    <property type="molecule type" value="Genomic_DNA"/>
</dbReference>
<dbReference type="GO" id="GO:0008236">
    <property type="term" value="F:serine-type peptidase activity"/>
    <property type="evidence" value="ECO:0007669"/>
    <property type="project" value="InterPro"/>
</dbReference>
<name>A0A1F7F6E3_UNCRA</name>
<dbReference type="GO" id="GO:0006508">
    <property type="term" value="P:proteolysis"/>
    <property type="evidence" value="ECO:0007669"/>
    <property type="project" value="InterPro"/>
</dbReference>
<sequence length="727" mass="81228">MRSKLPLIYFFLLSAVVFGANIIEPVAGNFFGVPSDKVDLMLSDILDWEGFHAIIKADSGDFPTTALKQTIGEINFNAIKNASSLTQTMRTQILIALNAMKNDTAFYTRNYTAIALSEHTGPYDRYHAFLPNKTTVTYGRPPVIDTGTTGGIPTLKSDLTEAQWELLPRNSAYQSYDKRFLSVSEKTKLKWFHITIMETVLYPGLVYKYRLWQTFVFPVLRHGDYNNTNYAGIDTMLYRIVIFAKTEDINNPDSLKNLPLAVLFHPWGGGFSTMEASGGYCKDGEPFVMLEFALWDSDNPDTTIDGRNTNNWYWGNVYQGRSYPWFHNAVIDVINMIKHDTSIIFNAVKATIDTNRIYASGHSIGGTATNQIAIKHPEIFAAYYAHAGWTVYDGSAGFDGAFENMVGAPEDHILIEGNADQLYLGLTGFDYEAINYTNLGWYFGKTGDDWNYRDPSFPTPYAYFQNGDVDDPPAQGRNLYPALEFSKRGYTYYEHDGGHSGYKRPFMDVCRHFRKDQSFLAFTNRNYDDSRYKNNIEVHGWDHTTIIDSASYYEVTLTGVGTADVTLHRLQKLQHGSGSTYALRLNGIVTDTITTDEYGLITIPQVADNAHIRIDCISCNPTAFSANSGNNTGANTIVMSVMPNPFNASTVITISSQASVVRNQNSKVGIYDVRGKLVLTQSIAQVLPGNGNGSRFIWNAGKQASGIYVVKVNIGNTILMKRVVLLK</sequence>